<organism evidence="2 3">
    <name type="scientific">Panicum hallii var. hallii</name>
    <dbReference type="NCBI Taxonomy" id="1504633"/>
    <lineage>
        <taxon>Eukaryota</taxon>
        <taxon>Viridiplantae</taxon>
        <taxon>Streptophyta</taxon>
        <taxon>Embryophyta</taxon>
        <taxon>Tracheophyta</taxon>
        <taxon>Spermatophyta</taxon>
        <taxon>Magnoliopsida</taxon>
        <taxon>Liliopsida</taxon>
        <taxon>Poales</taxon>
        <taxon>Poaceae</taxon>
        <taxon>PACMAD clade</taxon>
        <taxon>Panicoideae</taxon>
        <taxon>Panicodae</taxon>
        <taxon>Paniceae</taxon>
        <taxon>Panicinae</taxon>
        <taxon>Panicum</taxon>
        <taxon>Panicum sect. Panicum</taxon>
    </lineage>
</organism>
<gene>
    <name evidence="2" type="ORF">GQ55_6G080500</name>
</gene>
<sequence>MAIELIQTMPKSLLPAPPDPPRCQRRGDLPISLAMATPAGLSSSLAALPHSPSCRLECRDLPISLALAPPTSPSSSPLELPHPSPW</sequence>
<evidence type="ECO:0000313" key="3">
    <source>
        <dbReference type="Proteomes" id="UP000244336"/>
    </source>
</evidence>
<protein>
    <submittedName>
        <fullName evidence="2">Uncharacterized protein</fullName>
    </submittedName>
</protein>
<dbReference type="Gramene" id="PUZ50712">
    <property type="protein sequence ID" value="PUZ50712"/>
    <property type="gene ID" value="GQ55_6G080500"/>
</dbReference>
<dbReference type="EMBL" id="CM009754">
    <property type="protein sequence ID" value="PUZ50712.1"/>
    <property type="molecule type" value="Genomic_DNA"/>
</dbReference>
<proteinExistence type="predicted"/>
<dbReference type="AlphaFoldDB" id="A0A2T7D583"/>
<feature type="region of interest" description="Disordered" evidence="1">
    <location>
        <begin position="66"/>
        <end position="86"/>
    </location>
</feature>
<dbReference type="Proteomes" id="UP000244336">
    <property type="component" value="Chromosome 6"/>
</dbReference>
<evidence type="ECO:0000313" key="2">
    <source>
        <dbReference type="EMBL" id="PUZ50712.1"/>
    </source>
</evidence>
<evidence type="ECO:0000256" key="1">
    <source>
        <dbReference type="SAM" id="MobiDB-lite"/>
    </source>
</evidence>
<feature type="compositionally biased region" description="Low complexity" evidence="1">
    <location>
        <begin position="66"/>
        <end position="79"/>
    </location>
</feature>
<accession>A0A2T7D583</accession>
<reference evidence="2 3" key="1">
    <citation type="submission" date="2018-04" db="EMBL/GenBank/DDBJ databases">
        <title>WGS assembly of Panicum hallii var. hallii HAL2.</title>
        <authorList>
            <person name="Lovell J."/>
            <person name="Jenkins J."/>
            <person name="Lowry D."/>
            <person name="Mamidi S."/>
            <person name="Sreedasyam A."/>
            <person name="Weng X."/>
            <person name="Barry K."/>
            <person name="Bonette J."/>
            <person name="Campitelli B."/>
            <person name="Daum C."/>
            <person name="Gordon S."/>
            <person name="Gould B."/>
            <person name="Lipzen A."/>
            <person name="MacQueen A."/>
            <person name="Palacio-Mejia J."/>
            <person name="Plott C."/>
            <person name="Shakirov E."/>
            <person name="Shu S."/>
            <person name="Yoshinaga Y."/>
            <person name="Zane M."/>
            <person name="Rokhsar D."/>
            <person name="Grimwood J."/>
            <person name="Schmutz J."/>
            <person name="Juenger T."/>
        </authorList>
    </citation>
    <scope>NUCLEOTIDE SEQUENCE [LARGE SCALE GENOMIC DNA]</scope>
    <source>
        <strain evidence="3">cv. HAL2</strain>
    </source>
</reference>
<name>A0A2T7D583_9POAL</name>
<keyword evidence="3" id="KW-1185">Reference proteome</keyword>
<feature type="region of interest" description="Disordered" evidence="1">
    <location>
        <begin position="1"/>
        <end position="27"/>
    </location>
</feature>